<evidence type="ECO:0000313" key="1">
    <source>
        <dbReference type="EMBL" id="DAE27482.1"/>
    </source>
</evidence>
<reference evidence="1" key="1">
    <citation type="journal article" date="2021" name="Proc. Natl. Acad. Sci. U.S.A.">
        <title>A Catalog of Tens of Thousands of Viruses from Human Metagenomes Reveals Hidden Associations with Chronic Diseases.</title>
        <authorList>
            <person name="Tisza M.J."/>
            <person name="Buck C.B."/>
        </authorList>
    </citation>
    <scope>NUCLEOTIDE SEQUENCE</scope>
    <source>
        <strain evidence="1">Ct1Uu26</strain>
    </source>
</reference>
<protein>
    <submittedName>
        <fullName evidence="1">DNA N-6-adenine-methyltransferase</fullName>
    </submittedName>
</protein>
<dbReference type="EMBL" id="BK015840">
    <property type="protein sequence ID" value="DAE27482.1"/>
    <property type="molecule type" value="Genomic_DNA"/>
</dbReference>
<sequence length="48" mass="5755">MLLPARTDTRRFHDLIYKKSEIRFIKGRLRFGDEKNSAPFPSMVVIFR</sequence>
<name>A0A8S5R8L8_9VIRU</name>
<proteinExistence type="predicted"/>
<organism evidence="1">
    <name type="scientific">virus sp. ct1Uu26</name>
    <dbReference type="NCBI Taxonomy" id="2826789"/>
    <lineage>
        <taxon>Viruses</taxon>
    </lineage>
</organism>
<accession>A0A8S5R8L8</accession>